<dbReference type="AlphaFoldDB" id="A0AAE1MHN6"/>
<evidence type="ECO:0000256" key="6">
    <source>
        <dbReference type="SAM" id="MobiDB-lite"/>
    </source>
</evidence>
<organism evidence="8 9">
    <name type="scientific">Acacia crassicarpa</name>
    <name type="common">northern wattle</name>
    <dbReference type="NCBI Taxonomy" id="499986"/>
    <lineage>
        <taxon>Eukaryota</taxon>
        <taxon>Viridiplantae</taxon>
        <taxon>Streptophyta</taxon>
        <taxon>Embryophyta</taxon>
        <taxon>Tracheophyta</taxon>
        <taxon>Spermatophyta</taxon>
        <taxon>Magnoliopsida</taxon>
        <taxon>eudicotyledons</taxon>
        <taxon>Gunneridae</taxon>
        <taxon>Pentapetalae</taxon>
        <taxon>rosids</taxon>
        <taxon>fabids</taxon>
        <taxon>Fabales</taxon>
        <taxon>Fabaceae</taxon>
        <taxon>Caesalpinioideae</taxon>
        <taxon>mimosoid clade</taxon>
        <taxon>Acacieae</taxon>
        <taxon>Acacia</taxon>
    </lineage>
</organism>
<keyword evidence="2 5" id="KW-0863">Zinc-finger</keyword>
<dbReference type="InterPro" id="IPR050974">
    <property type="entry name" value="Plant_ZF_CCCH"/>
</dbReference>
<keyword evidence="9" id="KW-1185">Reference proteome</keyword>
<dbReference type="InterPro" id="IPR000571">
    <property type="entry name" value="Znf_CCCH"/>
</dbReference>
<dbReference type="GO" id="GO:0003729">
    <property type="term" value="F:mRNA binding"/>
    <property type="evidence" value="ECO:0007669"/>
    <property type="project" value="TreeGrafter"/>
</dbReference>
<feature type="zinc finger region" description="C3H1-type" evidence="5">
    <location>
        <begin position="136"/>
        <end position="164"/>
    </location>
</feature>
<sequence length="479" mass="50952">MERFGRASDESQSDPPPEWTGTGGETGLEESMRQFGLAGEESYPQRPDEPDCIYYLKTGFCGYGSRCRFHHPRDRGAVIGASMTGVEYPERVGQPLCQYFMRTGSCKYGASCKYHHPRQGGGVAPVPLNYFGYPLRPDEKECSYYVKTGQCKFGTSCKFHHPQPAGVQVPAPLPVPHASTLPVRVPSPFYPTMQPPSGSSSQQYGVMFARPPLLPGSLVQNPYGPVVMSPVPFSGWNPYQAPTGPAVPSSTPSNVGSTQFYANTQLPSPAPAYSAPYQPLGSSFGPSITSPREQHSFPERPGQPECRHYMRTGECRFGPSCRYHHPPELIAPNVNVVLSPGGLPMRPGAPPCIHYAQRGVCKFGPACKFDHSMGALTYSPSASSLNMPVVSIPAGLSISSLAPSTSSSELQPELSPGSSEEHGLFRMSSSMSTSTGPVGLASSSGGTVSQSDAQTSTQSSASAATPTITTSSAISHTPS</sequence>
<feature type="domain" description="C3H1-type" evidence="7">
    <location>
        <begin position="346"/>
        <end position="374"/>
    </location>
</feature>
<evidence type="ECO:0000259" key="7">
    <source>
        <dbReference type="PROSITE" id="PS50103"/>
    </source>
</evidence>
<keyword evidence="4" id="KW-0238">DNA-binding</keyword>
<name>A0AAE1MHN6_9FABA</name>
<dbReference type="Pfam" id="PF00642">
    <property type="entry name" value="zf-CCCH"/>
    <property type="match status" value="5"/>
</dbReference>
<feature type="zinc finger region" description="C3H1-type" evidence="5">
    <location>
        <begin position="46"/>
        <end position="74"/>
    </location>
</feature>
<feature type="domain" description="C3H1-type" evidence="7">
    <location>
        <begin position="46"/>
        <end position="74"/>
    </location>
</feature>
<evidence type="ECO:0000313" key="8">
    <source>
        <dbReference type="EMBL" id="KAK4265704.1"/>
    </source>
</evidence>
<dbReference type="PANTHER" id="PTHR12506">
    <property type="entry name" value="PROTEIN PHOSPHATASE RELATED"/>
    <property type="match status" value="1"/>
</dbReference>
<dbReference type="SMART" id="SM00356">
    <property type="entry name" value="ZnF_C3H1"/>
    <property type="match status" value="5"/>
</dbReference>
<dbReference type="Proteomes" id="UP001293593">
    <property type="component" value="Unassembled WGS sequence"/>
</dbReference>
<dbReference type="PROSITE" id="PS50103">
    <property type="entry name" value="ZF_C3H1"/>
    <property type="match status" value="5"/>
</dbReference>
<dbReference type="GO" id="GO:0003677">
    <property type="term" value="F:DNA binding"/>
    <property type="evidence" value="ECO:0007669"/>
    <property type="project" value="UniProtKB-KW"/>
</dbReference>
<keyword evidence="1 5" id="KW-0479">Metal-binding</keyword>
<feature type="region of interest" description="Disordered" evidence="6">
    <location>
        <begin position="401"/>
        <end position="479"/>
    </location>
</feature>
<dbReference type="GO" id="GO:0008270">
    <property type="term" value="F:zinc ion binding"/>
    <property type="evidence" value="ECO:0007669"/>
    <property type="project" value="UniProtKB-KW"/>
</dbReference>
<dbReference type="PANTHER" id="PTHR12506:SF41">
    <property type="entry name" value="ZINC FINGER CCCH DOMAIN-CONTAINING PROTEIN 58"/>
    <property type="match status" value="1"/>
</dbReference>
<feature type="region of interest" description="Disordered" evidence="6">
    <location>
        <begin position="1"/>
        <end position="45"/>
    </location>
</feature>
<dbReference type="Gene3D" id="4.10.1000.10">
    <property type="entry name" value="Zinc finger, CCCH-type"/>
    <property type="match status" value="2"/>
</dbReference>
<evidence type="ECO:0000256" key="2">
    <source>
        <dbReference type="ARBA" id="ARBA00022771"/>
    </source>
</evidence>
<accession>A0AAE1MHN6</accession>
<feature type="region of interest" description="Disordered" evidence="6">
    <location>
        <begin position="284"/>
        <end position="305"/>
    </location>
</feature>
<feature type="domain" description="C3H1-type" evidence="7">
    <location>
        <begin position="300"/>
        <end position="328"/>
    </location>
</feature>
<evidence type="ECO:0000313" key="9">
    <source>
        <dbReference type="Proteomes" id="UP001293593"/>
    </source>
</evidence>
<feature type="zinc finger region" description="C3H1-type" evidence="5">
    <location>
        <begin position="91"/>
        <end position="119"/>
    </location>
</feature>
<protein>
    <recommendedName>
        <fullName evidence="7">C3H1-type domain-containing protein</fullName>
    </recommendedName>
</protein>
<feature type="domain" description="C3H1-type" evidence="7">
    <location>
        <begin position="136"/>
        <end position="164"/>
    </location>
</feature>
<dbReference type="InterPro" id="IPR036855">
    <property type="entry name" value="Znf_CCCH_sf"/>
</dbReference>
<feature type="compositionally biased region" description="Low complexity" evidence="6">
    <location>
        <begin position="449"/>
        <end position="479"/>
    </location>
</feature>
<evidence type="ECO:0000256" key="4">
    <source>
        <dbReference type="ARBA" id="ARBA00023125"/>
    </source>
</evidence>
<reference evidence="8" key="1">
    <citation type="submission" date="2023-10" db="EMBL/GenBank/DDBJ databases">
        <title>Chromosome-level genome of the transformable northern wattle, Acacia crassicarpa.</title>
        <authorList>
            <person name="Massaro I."/>
            <person name="Sinha N.R."/>
            <person name="Poethig S."/>
            <person name="Leichty A.R."/>
        </authorList>
    </citation>
    <scope>NUCLEOTIDE SEQUENCE</scope>
    <source>
        <strain evidence="8">Acra3RX</strain>
        <tissue evidence="8">Leaf</tissue>
    </source>
</reference>
<evidence type="ECO:0000256" key="3">
    <source>
        <dbReference type="ARBA" id="ARBA00022833"/>
    </source>
</evidence>
<feature type="compositionally biased region" description="Polar residues" evidence="6">
    <location>
        <begin position="427"/>
        <end position="448"/>
    </location>
</feature>
<dbReference type="SUPFAM" id="SSF90229">
    <property type="entry name" value="CCCH zinc finger"/>
    <property type="match status" value="5"/>
</dbReference>
<feature type="zinc finger region" description="C3H1-type" evidence="5">
    <location>
        <begin position="300"/>
        <end position="328"/>
    </location>
</feature>
<dbReference type="EMBL" id="JAWXYG010000008">
    <property type="protein sequence ID" value="KAK4265704.1"/>
    <property type="molecule type" value="Genomic_DNA"/>
</dbReference>
<proteinExistence type="predicted"/>
<keyword evidence="3 5" id="KW-0862">Zinc</keyword>
<feature type="domain" description="C3H1-type" evidence="7">
    <location>
        <begin position="91"/>
        <end position="119"/>
    </location>
</feature>
<gene>
    <name evidence="8" type="ORF">QN277_026721</name>
</gene>
<comment type="caution">
    <text evidence="8">The sequence shown here is derived from an EMBL/GenBank/DDBJ whole genome shotgun (WGS) entry which is preliminary data.</text>
</comment>
<feature type="zinc finger region" description="C3H1-type" evidence="5">
    <location>
        <begin position="346"/>
        <end position="374"/>
    </location>
</feature>
<evidence type="ECO:0000256" key="1">
    <source>
        <dbReference type="ARBA" id="ARBA00022723"/>
    </source>
</evidence>
<evidence type="ECO:0000256" key="5">
    <source>
        <dbReference type="PROSITE-ProRule" id="PRU00723"/>
    </source>
</evidence>
<dbReference type="Gene3D" id="2.30.30.1190">
    <property type="match status" value="1"/>
</dbReference>
<feature type="compositionally biased region" description="Low complexity" evidence="6">
    <location>
        <begin position="401"/>
        <end position="410"/>
    </location>
</feature>